<evidence type="ECO:0000313" key="3">
    <source>
        <dbReference type="Proteomes" id="UP001432128"/>
    </source>
</evidence>
<evidence type="ECO:0000256" key="1">
    <source>
        <dbReference type="SAM" id="MobiDB-lite"/>
    </source>
</evidence>
<dbReference type="Proteomes" id="UP001432128">
    <property type="component" value="Chromosome"/>
</dbReference>
<organism evidence="2 3">
    <name type="scientific">Williamsia herbipolensis</name>
    <dbReference type="NCBI Taxonomy" id="1603258"/>
    <lineage>
        <taxon>Bacteria</taxon>
        <taxon>Bacillati</taxon>
        <taxon>Actinomycetota</taxon>
        <taxon>Actinomycetes</taxon>
        <taxon>Mycobacteriales</taxon>
        <taxon>Nocardiaceae</taxon>
        <taxon>Williamsia</taxon>
    </lineage>
</organism>
<dbReference type="RefSeq" id="WP_328856254.1">
    <property type="nucleotide sequence ID" value="NZ_CP108021.1"/>
</dbReference>
<name>A0AAU4JY18_9NOCA</name>
<protein>
    <recommendedName>
        <fullName evidence="4">Autophagy-related protein 2</fullName>
    </recommendedName>
</protein>
<feature type="region of interest" description="Disordered" evidence="1">
    <location>
        <begin position="1"/>
        <end position="55"/>
    </location>
</feature>
<sequence>MSDFPHDNETPIGETKEIAEEEKAYAASQEPTDDDSDTTRPDHALGGSEGTTDGT</sequence>
<evidence type="ECO:0000313" key="2">
    <source>
        <dbReference type="EMBL" id="WUM18648.1"/>
    </source>
</evidence>
<dbReference type="AlphaFoldDB" id="A0AAU4JY18"/>
<evidence type="ECO:0008006" key="4">
    <source>
        <dbReference type="Google" id="ProtNLM"/>
    </source>
</evidence>
<dbReference type="EMBL" id="CP108021">
    <property type="protein sequence ID" value="WUM18648.1"/>
    <property type="molecule type" value="Genomic_DNA"/>
</dbReference>
<reference evidence="2 3" key="1">
    <citation type="submission" date="2022-10" db="EMBL/GenBank/DDBJ databases">
        <title>The complete genomes of actinobacterial strains from the NBC collection.</title>
        <authorList>
            <person name="Joergensen T.S."/>
            <person name="Alvarez Arevalo M."/>
            <person name="Sterndorff E.B."/>
            <person name="Faurdal D."/>
            <person name="Vuksanovic O."/>
            <person name="Mourched A.-S."/>
            <person name="Charusanti P."/>
            <person name="Shaw S."/>
            <person name="Blin K."/>
            <person name="Weber T."/>
        </authorList>
    </citation>
    <scope>NUCLEOTIDE SEQUENCE [LARGE SCALE GENOMIC DNA]</scope>
    <source>
        <strain evidence="2 3">NBC_00319</strain>
    </source>
</reference>
<feature type="compositionally biased region" description="Basic and acidic residues" evidence="1">
    <location>
        <begin position="1"/>
        <end position="24"/>
    </location>
</feature>
<gene>
    <name evidence="2" type="ORF">OG579_12955</name>
</gene>
<proteinExistence type="predicted"/>
<dbReference type="KEGG" id="whr:OG579_12955"/>
<accession>A0AAU4JY18</accession>
<keyword evidence="3" id="KW-1185">Reference proteome</keyword>